<gene>
    <name evidence="3" type="ORF">Q7A36_30335</name>
</gene>
<dbReference type="InterPro" id="IPR036396">
    <property type="entry name" value="Cyt_P450_sf"/>
</dbReference>
<organism evidence="3 4">
    <name type="scientific">Paracraurococcus lichenis</name>
    <dbReference type="NCBI Taxonomy" id="3064888"/>
    <lineage>
        <taxon>Bacteria</taxon>
        <taxon>Pseudomonadati</taxon>
        <taxon>Pseudomonadota</taxon>
        <taxon>Alphaproteobacteria</taxon>
        <taxon>Acetobacterales</taxon>
        <taxon>Roseomonadaceae</taxon>
        <taxon>Paracraurococcus</taxon>
    </lineage>
</organism>
<dbReference type="PANTHER" id="PTHR46696">
    <property type="entry name" value="P450, PUTATIVE (EUROFUNG)-RELATED"/>
    <property type="match status" value="1"/>
</dbReference>
<keyword evidence="2" id="KW-0503">Monooxygenase</keyword>
<keyword evidence="4" id="KW-1185">Reference proteome</keyword>
<dbReference type="Pfam" id="PF00067">
    <property type="entry name" value="p450"/>
    <property type="match status" value="1"/>
</dbReference>
<comment type="caution">
    <text evidence="3">The sequence shown here is derived from an EMBL/GenBank/DDBJ whole genome shotgun (WGS) entry which is preliminary data.</text>
</comment>
<dbReference type="InterPro" id="IPR001128">
    <property type="entry name" value="Cyt_P450"/>
</dbReference>
<dbReference type="PANTHER" id="PTHR46696:SF1">
    <property type="entry name" value="CYTOCHROME P450 YJIB-RELATED"/>
    <property type="match status" value="1"/>
</dbReference>
<evidence type="ECO:0000256" key="1">
    <source>
        <dbReference type="ARBA" id="ARBA00010617"/>
    </source>
</evidence>
<reference evidence="3 4" key="1">
    <citation type="submission" date="2023-08" db="EMBL/GenBank/DDBJ databases">
        <title>The draft genome sequence of Paracraurococcus sp. LOR1-02.</title>
        <authorList>
            <person name="Kingkaew E."/>
            <person name="Tanasupawat S."/>
        </authorList>
    </citation>
    <scope>NUCLEOTIDE SEQUENCE [LARGE SCALE GENOMIC DNA]</scope>
    <source>
        <strain evidence="3 4">LOR1-02</strain>
    </source>
</reference>
<sequence>MSAAACPFQSATLPDYPTRRAWPLDPPPALAEMRRAAPLARVRLWNGQEAWLVTGYAELRALLTDPRVSADNLRPNYPGANPGMTIVRRKYPTFIAMDAPEHLQQRRMLTAEFTVKRIEAMKPRLQAIVDGLLDAMVAKGPPADLVHDLTLALPITAICDLLGVPYADQPYFHDMAMVIASAHTPPERAAAASEELCDGYIGGLIDRKDADPQDDLLSRLVVNQMRPGHLTRHQLIGMARLLLVAGHETSANTMAMGVLALLENPGQKQALIDDPALLPGAVEEILRYIDPAHAGRRRTALADIEIAGVTIRAGEGIIAHNPAADRDPAAFPDPDRFDIRRDARHHVAFGYGPHQCLGQPLARAELSVLLGTLFRRLPGLALDVPVTSLTYREQSFVYGVERVPVRW</sequence>
<dbReference type="InterPro" id="IPR002397">
    <property type="entry name" value="Cyt_P450_B"/>
</dbReference>
<dbReference type="Proteomes" id="UP001243009">
    <property type="component" value="Unassembled WGS sequence"/>
</dbReference>
<name>A0ABT9E8Z7_9PROT</name>
<evidence type="ECO:0000313" key="4">
    <source>
        <dbReference type="Proteomes" id="UP001243009"/>
    </source>
</evidence>
<dbReference type="SUPFAM" id="SSF48264">
    <property type="entry name" value="Cytochrome P450"/>
    <property type="match status" value="1"/>
</dbReference>
<dbReference type="Gene3D" id="1.10.630.10">
    <property type="entry name" value="Cytochrome P450"/>
    <property type="match status" value="1"/>
</dbReference>
<dbReference type="RefSeq" id="WP_305107528.1">
    <property type="nucleotide sequence ID" value="NZ_JAUTWS010000054.1"/>
</dbReference>
<keyword evidence="2" id="KW-0349">Heme</keyword>
<comment type="similarity">
    <text evidence="1 2">Belongs to the cytochrome P450 family.</text>
</comment>
<keyword evidence="2" id="KW-0560">Oxidoreductase</keyword>
<protein>
    <submittedName>
        <fullName evidence="3">Cytochrome P450</fullName>
    </submittedName>
</protein>
<dbReference type="CDD" id="cd11030">
    <property type="entry name" value="CYP105-like"/>
    <property type="match status" value="1"/>
</dbReference>
<evidence type="ECO:0000256" key="2">
    <source>
        <dbReference type="RuleBase" id="RU000461"/>
    </source>
</evidence>
<proteinExistence type="inferred from homology"/>
<keyword evidence="2" id="KW-0408">Iron</keyword>
<dbReference type="InterPro" id="IPR017972">
    <property type="entry name" value="Cyt_P450_CS"/>
</dbReference>
<dbReference type="PRINTS" id="PR00359">
    <property type="entry name" value="BP450"/>
</dbReference>
<dbReference type="PRINTS" id="PR00385">
    <property type="entry name" value="P450"/>
</dbReference>
<dbReference type="PROSITE" id="PS00086">
    <property type="entry name" value="CYTOCHROME_P450"/>
    <property type="match status" value="1"/>
</dbReference>
<evidence type="ECO:0000313" key="3">
    <source>
        <dbReference type="EMBL" id="MDO9712672.1"/>
    </source>
</evidence>
<keyword evidence="2" id="KW-0479">Metal-binding</keyword>
<accession>A0ABT9E8Z7</accession>
<dbReference type="EMBL" id="JAUTWS010000054">
    <property type="protein sequence ID" value="MDO9712672.1"/>
    <property type="molecule type" value="Genomic_DNA"/>
</dbReference>